<evidence type="ECO:0000256" key="4">
    <source>
        <dbReference type="ARBA" id="ARBA00022801"/>
    </source>
</evidence>
<dbReference type="AlphaFoldDB" id="A0A1Y1US31"/>
<dbReference type="InParanoid" id="A0A1Y1US31"/>
<evidence type="ECO:0000256" key="7">
    <source>
        <dbReference type="ARBA" id="ARBA00023180"/>
    </source>
</evidence>
<dbReference type="Pfam" id="PF01735">
    <property type="entry name" value="PLA2_B"/>
    <property type="match status" value="1"/>
</dbReference>
<dbReference type="InterPro" id="IPR002642">
    <property type="entry name" value="LysoPLipase_cat_dom"/>
</dbReference>
<evidence type="ECO:0000256" key="10">
    <source>
        <dbReference type="SAM" id="Phobius"/>
    </source>
</evidence>
<dbReference type="SMART" id="SM00022">
    <property type="entry name" value="PLAc"/>
    <property type="match status" value="1"/>
</dbReference>
<sequence>MTQLPSLLTLLPLLACLVTTPLASGTTLGRAQLGSAVISELHEREEELAPLARAIALAKRDPTGGYQPYEVSCPSDITWIRDADSLGSGEKDYLSKRSQYLSAINTMMSSHGLPKPPRTPVIGAALSGGGYRAMIVGLGGVMGTTNQSSEAASSGVGGWFDGLSYMAGLSGGSWGTGTFMANDGMSPLDLVQQVWDLSSNLVFPDSDQIAFYTDLVSQVAAKSSEGFPTQITDYWALALGNHLLPAPYHLDNSPNLTFSQLPSVVSGLNNASLPMPIIIAAEREPGEVVIAENATMWEFTPFEFGAWSIGSEDKTQGYFTPLEYLGSSLNNGSANGTCWKGFDQLTFVMGTSSTLFNAIVQRINSSDATGLLASAIQALAGAISDDDEDVARIPNSFAGYQNQTNPLADLEYITLFDAGTTNQNVPLEPLLVPERNVDAIIAFDNSADTSYNWPNGSSLYTTYSRSKEQAQMDNVPLRMPAVPSTNGFVNGGWNTRPTFFGCNSTDTPIIVYIPQYPWSYYSNTSTYQLDYDNSTAQSMVINGMRSFTLNGSVPTWPKCLACALTDRAFNYTSSNRSTECQQCFNTWCWDGTDNTTQPNEYAPELGTVPSWLASKSLVSNTTTVTNGVSPSTHSSGAAHSLVSVSGGHATLGIAVGLLGLIAGGLTILA</sequence>
<keyword evidence="10" id="KW-0472">Membrane</keyword>
<evidence type="ECO:0000256" key="1">
    <source>
        <dbReference type="ARBA" id="ARBA00008780"/>
    </source>
</evidence>
<dbReference type="InterPro" id="IPR016035">
    <property type="entry name" value="Acyl_Trfase/lysoPLipase"/>
</dbReference>
<organism evidence="12 13">
    <name type="scientific">Kockovaella imperatae</name>
    <dbReference type="NCBI Taxonomy" id="4999"/>
    <lineage>
        <taxon>Eukaryota</taxon>
        <taxon>Fungi</taxon>
        <taxon>Dikarya</taxon>
        <taxon>Basidiomycota</taxon>
        <taxon>Agaricomycotina</taxon>
        <taxon>Tremellomycetes</taxon>
        <taxon>Tremellales</taxon>
        <taxon>Cuniculitremaceae</taxon>
        <taxon>Kockovaella</taxon>
    </lineage>
</organism>
<evidence type="ECO:0000256" key="9">
    <source>
        <dbReference type="RuleBase" id="RU362103"/>
    </source>
</evidence>
<keyword evidence="10" id="KW-1133">Transmembrane helix</keyword>
<keyword evidence="3 9" id="KW-0732">Signal</keyword>
<keyword evidence="7" id="KW-0325">Glycoprotein</keyword>
<accession>A0A1Y1US31</accession>
<comment type="caution">
    <text evidence="12">The sequence shown here is derived from an EMBL/GenBank/DDBJ whole genome shotgun (WGS) entry which is preliminary data.</text>
</comment>
<evidence type="ECO:0000313" key="12">
    <source>
        <dbReference type="EMBL" id="ORX40840.1"/>
    </source>
</evidence>
<dbReference type="GO" id="GO:0004622">
    <property type="term" value="F:phosphatidylcholine lysophospholipase activity"/>
    <property type="evidence" value="ECO:0007669"/>
    <property type="project" value="UniProtKB-EC"/>
</dbReference>
<feature type="transmembrane region" description="Helical" evidence="10">
    <location>
        <begin position="649"/>
        <end position="668"/>
    </location>
</feature>
<evidence type="ECO:0000259" key="11">
    <source>
        <dbReference type="PROSITE" id="PS51210"/>
    </source>
</evidence>
<evidence type="ECO:0000256" key="6">
    <source>
        <dbReference type="ARBA" id="ARBA00023098"/>
    </source>
</evidence>
<proteinExistence type="inferred from homology"/>
<evidence type="ECO:0000313" key="13">
    <source>
        <dbReference type="Proteomes" id="UP000193218"/>
    </source>
</evidence>
<dbReference type="FunCoup" id="A0A1Y1US31">
    <property type="interactions" value="184"/>
</dbReference>
<reference evidence="12 13" key="1">
    <citation type="submission" date="2017-03" db="EMBL/GenBank/DDBJ databases">
        <title>Widespread Adenine N6-methylation of Active Genes in Fungi.</title>
        <authorList>
            <consortium name="DOE Joint Genome Institute"/>
            <person name="Mondo S.J."/>
            <person name="Dannebaum R.O."/>
            <person name="Kuo R.C."/>
            <person name="Louie K.B."/>
            <person name="Bewick A.J."/>
            <person name="Labutti K."/>
            <person name="Haridas S."/>
            <person name="Kuo A."/>
            <person name="Salamov A."/>
            <person name="Ahrendt S.R."/>
            <person name="Lau R."/>
            <person name="Bowen B.P."/>
            <person name="Lipzen A."/>
            <person name="Sullivan W."/>
            <person name="Andreopoulos W.B."/>
            <person name="Clum A."/>
            <person name="Lindquist E."/>
            <person name="Daum C."/>
            <person name="Northen T.R."/>
            <person name="Ramamoorthy G."/>
            <person name="Schmitz R.J."/>
            <person name="Gryganskyi A."/>
            <person name="Culley D."/>
            <person name="Magnuson J."/>
            <person name="James T.Y."/>
            <person name="O'Malley M.A."/>
            <person name="Stajich J.E."/>
            <person name="Spatafora J.W."/>
            <person name="Visel A."/>
            <person name="Grigoriev I.V."/>
        </authorList>
    </citation>
    <scope>NUCLEOTIDE SEQUENCE [LARGE SCALE GENOMIC DNA]</scope>
    <source>
        <strain evidence="12 13">NRRL Y-17943</strain>
    </source>
</reference>
<keyword evidence="6 8" id="KW-0443">Lipid metabolism</keyword>
<dbReference type="PANTHER" id="PTHR10728:SF33">
    <property type="entry name" value="LYSOPHOSPHOLIPASE 1-RELATED"/>
    <property type="match status" value="1"/>
</dbReference>
<keyword evidence="4 8" id="KW-0378">Hydrolase</keyword>
<dbReference type="GO" id="GO:0004623">
    <property type="term" value="F:phospholipase A2 activity"/>
    <property type="evidence" value="ECO:0007669"/>
    <property type="project" value="TreeGrafter"/>
</dbReference>
<dbReference type="OrthoDB" id="4084751at2759"/>
<keyword evidence="10" id="KW-0812">Transmembrane</keyword>
<dbReference type="SUPFAM" id="SSF52151">
    <property type="entry name" value="FabD/lysophospholipase-like"/>
    <property type="match status" value="1"/>
</dbReference>
<dbReference type="GO" id="GO:0046475">
    <property type="term" value="P:glycerophospholipid catabolic process"/>
    <property type="evidence" value="ECO:0007669"/>
    <property type="project" value="TreeGrafter"/>
</dbReference>
<comment type="catalytic activity">
    <reaction evidence="9">
        <text>a 1-acyl-sn-glycero-3-phosphocholine + H2O = sn-glycerol 3-phosphocholine + a fatty acid + H(+)</text>
        <dbReference type="Rhea" id="RHEA:15177"/>
        <dbReference type="ChEBI" id="CHEBI:15377"/>
        <dbReference type="ChEBI" id="CHEBI:15378"/>
        <dbReference type="ChEBI" id="CHEBI:16870"/>
        <dbReference type="ChEBI" id="CHEBI:28868"/>
        <dbReference type="ChEBI" id="CHEBI:58168"/>
        <dbReference type="EC" id="3.1.1.5"/>
    </reaction>
</comment>
<evidence type="ECO:0000256" key="8">
    <source>
        <dbReference type="PROSITE-ProRule" id="PRU00555"/>
    </source>
</evidence>
<dbReference type="Gene3D" id="3.40.1090.10">
    <property type="entry name" value="Cytosolic phospholipase A2 catalytic domain"/>
    <property type="match status" value="1"/>
</dbReference>
<keyword evidence="13" id="KW-1185">Reference proteome</keyword>
<dbReference type="GO" id="GO:0005829">
    <property type="term" value="C:cytosol"/>
    <property type="evidence" value="ECO:0007669"/>
    <property type="project" value="TreeGrafter"/>
</dbReference>
<keyword evidence="5 8" id="KW-0442">Lipid degradation</keyword>
<protein>
    <recommendedName>
        <fullName evidence="2 9">Lysophospholipase</fullName>
        <ecNumber evidence="2 9">3.1.1.5</ecNumber>
    </recommendedName>
</protein>
<evidence type="ECO:0000256" key="3">
    <source>
        <dbReference type="ARBA" id="ARBA00022729"/>
    </source>
</evidence>
<dbReference type="RefSeq" id="XP_021874519.1">
    <property type="nucleotide sequence ID" value="XM_022013066.1"/>
</dbReference>
<dbReference type="EMBL" id="NBSH01000001">
    <property type="protein sequence ID" value="ORX40840.1"/>
    <property type="molecule type" value="Genomic_DNA"/>
</dbReference>
<dbReference type="GeneID" id="33554874"/>
<feature type="signal peptide" evidence="9">
    <location>
        <begin position="1"/>
        <end position="25"/>
    </location>
</feature>
<gene>
    <name evidence="12" type="ORF">BD324DRAFT_574538</name>
</gene>
<dbReference type="STRING" id="4999.A0A1Y1US31"/>
<dbReference type="PANTHER" id="PTHR10728">
    <property type="entry name" value="CYTOSOLIC PHOSPHOLIPASE A2"/>
    <property type="match status" value="1"/>
</dbReference>
<feature type="domain" description="PLA2c" evidence="11">
    <location>
        <begin position="72"/>
        <end position="594"/>
    </location>
</feature>
<comment type="similarity">
    <text evidence="1 9">Belongs to the lysophospholipase family.</text>
</comment>
<dbReference type="PROSITE" id="PS51210">
    <property type="entry name" value="PLA2C"/>
    <property type="match status" value="1"/>
</dbReference>
<evidence type="ECO:0000256" key="5">
    <source>
        <dbReference type="ARBA" id="ARBA00022963"/>
    </source>
</evidence>
<dbReference type="Proteomes" id="UP000193218">
    <property type="component" value="Unassembled WGS sequence"/>
</dbReference>
<name>A0A1Y1US31_9TREE</name>
<dbReference type="EC" id="3.1.1.5" evidence="2 9"/>
<evidence type="ECO:0000256" key="2">
    <source>
        <dbReference type="ARBA" id="ARBA00013274"/>
    </source>
</evidence>
<feature type="chain" id="PRO_5010897156" description="Lysophospholipase" evidence="9">
    <location>
        <begin position="26"/>
        <end position="669"/>
    </location>
</feature>